<name>A0A2D2D386_METT3</name>
<dbReference type="EMBL" id="CP023737">
    <property type="protein sequence ID" value="ATQ69416.1"/>
    <property type="molecule type" value="Genomic_DNA"/>
</dbReference>
<evidence type="ECO:0000256" key="1">
    <source>
        <dbReference type="SAM" id="MobiDB-lite"/>
    </source>
</evidence>
<keyword evidence="3" id="KW-1185">Reference proteome</keyword>
<dbReference type="AlphaFoldDB" id="A0A2D2D386"/>
<dbReference type="RefSeq" id="WP_024749559.1">
    <property type="nucleotide sequence ID" value="NZ_ADVE02000001.1"/>
</dbReference>
<accession>A0A2D2D386</accession>
<sequence>METGGFAAGAPRNYRLRPKSNGLERKTTGPSVVSSNARSDIEREERMALQVHTGGDLGNTIFWISAAVAFVAIMLSKGPA</sequence>
<proteinExistence type="predicted"/>
<evidence type="ECO:0000313" key="3">
    <source>
        <dbReference type="Proteomes" id="UP000230709"/>
    </source>
</evidence>
<evidence type="ECO:0000313" key="2">
    <source>
        <dbReference type="EMBL" id="ATQ69416.1"/>
    </source>
</evidence>
<gene>
    <name evidence="2" type="ORF">CQW49_17125</name>
</gene>
<protein>
    <submittedName>
        <fullName evidence="2">Uncharacterized protein</fullName>
    </submittedName>
</protein>
<dbReference type="KEGG" id="mtw:CQW49_17125"/>
<feature type="compositionally biased region" description="Polar residues" evidence="1">
    <location>
        <begin position="28"/>
        <end position="38"/>
    </location>
</feature>
<reference evidence="3" key="1">
    <citation type="submission" date="2017-10" db="EMBL/GenBank/DDBJ databases">
        <title>Completed PacBio SMRT sequence of Methylosinus trichosporium OB3b reveals presence of a third large plasmid.</title>
        <authorList>
            <person name="Charles T.C."/>
            <person name="Lynch M.D.J."/>
            <person name="Heil J.R."/>
            <person name="Cheng J."/>
        </authorList>
    </citation>
    <scope>NUCLEOTIDE SEQUENCE [LARGE SCALE GENOMIC DNA]</scope>
    <source>
        <strain evidence="3">OB3b</strain>
    </source>
</reference>
<organism evidence="2 3">
    <name type="scientific">Methylosinus trichosporium (strain ATCC 35070 / NCIMB 11131 / UNIQEM 75 / OB3b)</name>
    <dbReference type="NCBI Taxonomy" id="595536"/>
    <lineage>
        <taxon>Bacteria</taxon>
        <taxon>Pseudomonadati</taxon>
        <taxon>Pseudomonadota</taxon>
        <taxon>Alphaproteobacteria</taxon>
        <taxon>Hyphomicrobiales</taxon>
        <taxon>Methylocystaceae</taxon>
        <taxon>Methylosinus</taxon>
    </lineage>
</organism>
<feature type="region of interest" description="Disordered" evidence="1">
    <location>
        <begin position="1"/>
        <end position="39"/>
    </location>
</feature>
<dbReference type="Proteomes" id="UP000230709">
    <property type="component" value="Chromosome"/>
</dbReference>